<sequence>MKKASSSKGDTSTGITTNAEEQYPAPILIGDIIADFFSLQRRFDSVYICLDGLEECDDLVALFELIEGLIAPSPPFGLAAATSSLPRLVISARPQIAKSGIAADIGCKDMIADLEQHNTPDIRCYLEASLTDVIGEKALQEHVRLVAERSRGK</sequence>
<comment type="caution">
    <text evidence="1">The sequence shown here is derived from an EMBL/GenBank/DDBJ whole genome shotgun (WGS) entry which is preliminary data.</text>
</comment>
<proteinExistence type="predicted"/>
<protein>
    <submittedName>
        <fullName evidence="1">Uncharacterized protein</fullName>
    </submittedName>
</protein>
<evidence type="ECO:0000313" key="2">
    <source>
        <dbReference type="Proteomes" id="UP001497680"/>
    </source>
</evidence>
<keyword evidence="2" id="KW-1185">Reference proteome</keyword>
<gene>
    <name evidence="1" type="ORF">F4821DRAFT_171304</name>
</gene>
<dbReference type="EMBL" id="MU394338">
    <property type="protein sequence ID" value="KAI6084368.1"/>
    <property type="molecule type" value="Genomic_DNA"/>
</dbReference>
<organism evidence="1 2">
    <name type="scientific">Hypoxylon rubiginosum</name>
    <dbReference type="NCBI Taxonomy" id="110542"/>
    <lineage>
        <taxon>Eukaryota</taxon>
        <taxon>Fungi</taxon>
        <taxon>Dikarya</taxon>
        <taxon>Ascomycota</taxon>
        <taxon>Pezizomycotina</taxon>
        <taxon>Sordariomycetes</taxon>
        <taxon>Xylariomycetidae</taxon>
        <taxon>Xylariales</taxon>
        <taxon>Hypoxylaceae</taxon>
        <taxon>Hypoxylon</taxon>
    </lineage>
</organism>
<name>A0ACC0CVQ3_9PEZI</name>
<dbReference type="Proteomes" id="UP001497680">
    <property type="component" value="Unassembled WGS sequence"/>
</dbReference>
<reference evidence="1 2" key="1">
    <citation type="journal article" date="2022" name="New Phytol.">
        <title>Ecological generalism drives hyperdiversity of secondary metabolite gene clusters in xylarialean endophytes.</title>
        <authorList>
            <person name="Franco M.E.E."/>
            <person name="Wisecaver J.H."/>
            <person name="Arnold A.E."/>
            <person name="Ju Y.M."/>
            <person name="Slot J.C."/>
            <person name="Ahrendt S."/>
            <person name="Moore L.P."/>
            <person name="Eastman K.E."/>
            <person name="Scott K."/>
            <person name="Konkel Z."/>
            <person name="Mondo S.J."/>
            <person name="Kuo A."/>
            <person name="Hayes R.D."/>
            <person name="Haridas S."/>
            <person name="Andreopoulos B."/>
            <person name="Riley R."/>
            <person name="LaButti K."/>
            <person name="Pangilinan J."/>
            <person name="Lipzen A."/>
            <person name="Amirebrahimi M."/>
            <person name="Yan J."/>
            <person name="Adam C."/>
            <person name="Keymanesh K."/>
            <person name="Ng V."/>
            <person name="Louie K."/>
            <person name="Northen T."/>
            <person name="Drula E."/>
            <person name="Henrissat B."/>
            <person name="Hsieh H.M."/>
            <person name="Youens-Clark K."/>
            <person name="Lutzoni F."/>
            <person name="Miadlikowska J."/>
            <person name="Eastwood D.C."/>
            <person name="Hamelin R.C."/>
            <person name="Grigoriev I.V."/>
            <person name="U'Ren J.M."/>
        </authorList>
    </citation>
    <scope>NUCLEOTIDE SEQUENCE [LARGE SCALE GENOMIC DNA]</scope>
    <source>
        <strain evidence="1 2">ER1909</strain>
    </source>
</reference>
<evidence type="ECO:0000313" key="1">
    <source>
        <dbReference type="EMBL" id="KAI6084368.1"/>
    </source>
</evidence>
<accession>A0ACC0CVQ3</accession>